<dbReference type="Gene3D" id="2.30.230.10">
    <property type="entry name" value="Lipovitellin, beta-sheet shell regions, chain A"/>
    <property type="match status" value="1"/>
</dbReference>
<dbReference type="InterPro" id="IPR001747">
    <property type="entry name" value="Vitellogenin_N"/>
</dbReference>
<dbReference type="Gene3D" id="2.20.80.10">
    <property type="entry name" value="Lipovitellin-phosvitin complex, chain A, domain 4"/>
    <property type="match status" value="1"/>
</dbReference>
<dbReference type="FunFam" id="1.25.10.20:FF:000003">
    <property type="entry name" value="Vitellogenin C"/>
    <property type="match status" value="1"/>
</dbReference>
<dbReference type="OrthoDB" id="5825149at2759"/>
<evidence type="ECO:0000259" key="9">
    <source>
        <dbReference type="PROSITE" id="PS51211"/>
    </source>
</evidence>
<feature type="coiled-coil region" evidence="7">
    <location>
        <begin position="705"/>
        <end position="732"/>
    </location>
</feature>
<evidence type="ECO:0000313" key="13">
    <source>
        <dbReference type="WBParaSite" id="ACOC_0001263901-mRNA-1"/>
    </source>
</evidence>
<dbReference type="PANTHER" id="PTHR23345:SF8">
    <property type="entry name" value="VITELLOGENIN-3-RELATED"/>
    <property type="match status" value="1"/>
</dbReference>
<evidence type="ECO:0000259" key="10">
    <source>
        <dbReference type="PROSITE" id="PS51233"/>
    </source>
</evidence>
<evidence type="ECO:0000256" key="6">
    <source>
        <dbReference type="PROSITE-ProRule" id="PRU00557"/>
    </source>
</evidence>
<dbReference type="Gene3D" id="1.25.10.20">
    <property type="entry name" value="Vitellinogen, superhelical"/>
    <property type="match status" value="1"/>
</dbReference>
<keyword evidence="5 6" id="KW-1015">Disulfide bond</keyword>
<gene>
    <name evidence="11" type="ORF">ACOC_LOCUS12640</name>
</gene>
<dbReference type="InterPro" id="IPR011030">
    <property type="entry name" value="Lipovitellin_superhlx_dom"/>
</dbReference>
<dbReference type="PROSITE" id="PS51233">
    <property type="entry name" value="VWFD"/>
    <property type="match status" value="1"/>
</dbReference>
<keyword evidence="4" id="KW-0758">Storage protein</keyword>
<dbReference type="EMBL" id="UYYA01005139">
    <property type="protein sequence ID" value="VDM64225.1"/>
    <property type="molecule type" value="Genomic_DNA"/>
</dbReference>
<proteinExistence type="predicted"/>
<dbReference type="InterPro" id="IPR015816">
    <property type="entry name" value="Vitellinogen_b-sht_N"/>
</dbReference>
<evidence type="ECO:0000256" key="1">
    <source>
        <dbReference type="ARBA" id="ARBA00004613"/>
    </source>
</evidence>
<dbReference type="SMART" id="SM00638">
    <property type="entry name" value="LPD_N"/>
    <property type="match status" value="1"/>
</dbReference>
<dbReference type="SMART" id="SM00216">
    <property type="entry name" value="VWD"/>
    <property type="match status" value="1"/>
</dbReference>
<keyword evidence="7" id="KW-0175">Coiled coil</keyword>
<evidence type="ECO:0000256" key="8">
    <source>
        <dbReference type="SAM" id="SignalP"/>
    </source>
</evidence>
<dbReference type="InterPro" id="IPR001846">
    <property type="entry name" value="VWF_type-D"/>
</dbReference>
<sequence length="1605" mass="187193">MRFLLILTGACFAVHQSVDLLPLKPHNEYVFRFEGDVQSGVPVSSENSITRIQAMAHVQTPDDRTAMLKLKDVRFATGEDDRKDNFKTISDMKPRTISSKHLELLEMPVQFVYKNGMVAELHFSEKEEAWSANMKRSVINMLQINLHKVGKIDETNVDGALTVRENDFFNANERTIEGDCEVAYTILKKKDDITEVTKSINFNKCSRRPQAKYNFRYLSECRDCKEADNFEPNTVYNYVLENNGLKKVEIVSVYTVTVENQPVMKTEVRARLSLEDVRKIRQQFESFRGKIENLIYSNEMGKQIERFYMYGDDAEVLPYEHVTDKIDAIHKIIDEIREQKENNYENTALVSRLVSILRMCSLRELSAVHSDIYMKGDERLRAIMEYSLAIAGTKNTVTHILRHVQKEGIKTSRIVGLLKAIQELPYPSSKVVEELLRFADSSVVKRSPAVHQSTWLAIGSVMRGVVGDTMDENLLVENHRGLKQRYLNMLLKQFEKADKIYEKVLALKSLANAGIDLSVHELEKIILNKHEELPVRMEAIDALRLLKDFMPLKLKSVLMPVYKNRLEHPELRMAALVRIMQTLPQQPVVAQIVSTMERDSNQQVAAFTYDLLNSFVKSTHTCYKKLANDIRPLLSISRYQRNTRMLTSTYKLLPLFSENLMSGVNFEFATIFGKNSAWPKEIMMSLDSVFSGMWNKNLFQLGLSQQNIEKIVDKLTNKLMKLEQNSQSMSRGRRFKESQTLLKDIAKKLNIHPRMNDDKTPHAMLYLRYKEMDYAVLPLDEKVMEDLLEKYIINGKVERRELDYLLNRDPEFKLHAVTFLHETIRNMPTTLGLCLTLSDMQPTIGYAEGDLTMEKTPSGLRFRLNTSPSFASTQISEMKLWNPIFEQGVKIVRFAEARLPLNFDAEVLYKNQFELKYTMNIPSEEKSLVRVWSHPKTFFRVLCGPKYFAELEEKSVVIPKWRRVAHQSEKMINVWGIKAILRGNFINNWEKRDVLLGDYDWEIVLRPSHDFPKKLRFYLNSGRMEKVRVDNVDSTYLLDQKFDVEPSKYEKFEERTRRDHINKFTRDIERSEGYKHHLNLRVEAVDSNMERYGNAKIVTVCEENLRYCKLTVEGTFSPSEGERRDWKFFTSMQVLLPKMAKSLKELKNQAHREIQGSVQSKWGADEINELNVKFQVEQSKEQKEWRKLADKEHNGLTAYDLLRQASLLNQMKIVASYDLTPSMKNFVHQLYDYLKGYTFWHNKVTTNNGEQGKVFLKLSVDPVSRSVLNVLMETPHERVEMKGFVVPQLYLPSIAKRSLRDIRDELVKEQVCEVKSTKVRTFDDLVFRAPLTNCFSVIAKDCSEEPRFAVLLRKIQKNADENELKIINERQEVIKVRMVDGRLRIFVDNEEVDRDTVQGYNIEKIEDNMVRVKLEDLEVRFDGYDTKVYIGKHMSQRQCGLCGHFDEDKDSEFYTPNKEYTSDVEEFHKSYLLTDKCEVEKEFSFEKKDYAIETNEERSDDWLSAYDDENISNDLKDFDEEPLKTTHVMEFPHRVCFSLEPVRKCRKNEKMDDVVEKKVRFTCLPRSSHETRQLLHKARTSVLDLNGYPVSFVENIRVPTACVVY</sequence>
<feature type="domain" description="Vitellogenin" evidence="9">
    <location>
        <begin position="23"/>
        <end position="682"/>
    </location>
</feature>
<dbReference type="GO" id="GO:0005576">
    <property type="term" value="C:extracellular region"/>
    <property type="evidence" value="ECO:0007669"/>
    <property type="project" value="UniProtKB-SubCell"/>
</dbReference>
<evidence type="ECO:0000256" key="5">
    <source>
        <dbReference type="ARBA" id="ARBA00023157"/>
    </source>
</evidence>
<keyword evidence="12" id="KW-1185">Reference proteome</keyword>
<comment type="subcellular location">
    <subcellularLocation>
        <location evidence="1">Secreted</location>
    </subcellularLocation>
</comment>
<dbReference type="SUPFAM" id="SSF56968">
    <property type="entry name" value="Lipovitellin-phosvitin complex, beta-sheet shell regions"/>
    <property type="match status" value="2"/>
</dbReference>
<organism evidence="13">
    <name type="scientific">Angiostrongylus costaricensis</name>
    <name type="common">Nematode worm</name>
    <dbReference type="NCBI Taxonomy" id="334426"/>
    <lineage>
        <taxon>Eukaryota</taxon>
        <taxon>Metazoa</taxon>
        <taxon>Ecdysozoa</taxon>
        <taxon>Nematoda</taxon>
        <taxon>Chromadorea</taxon>
        <taxon>Rhabditida</taxon>
        <taxon>Rhabditina</taxon>
        <taxon>Rhabditomorpha</taxon>
        <taxon>Strongyloidea</taxon>
        <taxon>Metastrongylidae</taxon>
        <taxon>Angiostrongylus</taxon>
    </lineage>
</organism>
<accession>A0A0R3Q0Z5</accession>
<evidence type="ECO:0000256" key="4">
    <source>
        <dbReference type="ARBA" id="ARBA00022761"/>
    </source>
</evidence>
<comment type="caution">
    <text evidence="6">Lacks conserved residue(s) required for the propagation of feature annotation.</text>
</comment>
<dbReference type="InterPro" id="IPR015819">
    <property type="entry name" value="Lipid_transp_b-sht_shell"/>
</dbReference>
<dbReference type="OMA" id="ENPMWHP"/>
<keyword evidence="3 8" id="KW-0732">Signal</keyword>
<dbReference type="SUPFAM" id="SSF48431">
    <property type="entry name" value="Lipovitellin-phosvitin complex, superhelical domain"/>
    <property type="match status" value="1"/>
</dbReference>
<protein>
    <submittedName>
        <fullName evidence="13">Vitellogenin domain-containing protein</fullName>
    </submittedName>
</protein>
<evidence type="ECO:0000313" key="12">
    <source>
        <dbReference type="Proteomes" id="UP000267027"/>
    </source>
</evidence>
<keyword evidence="2" id="KW-0964">Secreted</keyword>
<dbReference type="Proteomes" id="UP000267027">
    <property type="component" value="Unassembled WGS sequence"/>
</dbReference>
<dbReference type="Pfam" id="PF00094">
    <property type="entry name" value="VWD"/>
    <property type="match status" value="1"/>
</dbReference>
<evidence type="ECO:0000256" key="3">
    <source>
        <dbReference type="ARBA" id="ARBA00022729"/>
    </source>
</evidence>
<dbReference type="PROSITE" id="PS51211">
    <property type="entry name" value="VITELLOGENIN"/>
    <property type="match status" value="1"/>
</dbReference>
<reference evidence="11 12" key="2">
    <citation type="submission" date="2018-11" db="EMBL/GenBank/DDBJ databases">
        <authorList>
            <consortium name="Pathogen Informatics"/>
        </authorList>
    </citation>
    <scope>NUCLEOTIDE SEQUENCE [LARGE SCALE GENOMIC DNA]</scope>
    <source>
        <strain evidence="11 12">Costa Rica</strain>
    </source>
</reference>
<feature type="disulfide bond" evidence="6">
    <location>
        <begin position="221"/>
        <end position="224"/>
    </location>
</feature>
<dbReference type="STRING" id="334426.A0A0R3Q0Z5"/>
<name>A0A0R3Q0Z5_ANGCS</name>
<dbReference type="Pfam" id="PF09172">
    <property type="entry name" value="Vit_open_b-sht"/>
    <property type="match status" value="1"/>
</dbReference>
<dbReference type="WBParaSite" id="ACOC_0001263901-mRNA-1">
    <property type="protein sequence ID" value="ACOC_0001263901-mRNA-1"/>
    <property type="gene ID" value="ACOC_0001263901"/>
</dbReference>
<dbReference type="Pfam" id="PF01347">
    <property type="entry name" value="Vitellogenin_N"/>
    <property type="match status" value="1"/>
</dbReference>
<feature type="signal peptide" evidence="8">
    <location>
        <begin position="1"/>
        <end position="17"/>
    </location>
</feature>
<dbReference type="InterPro" id="IPR015255">
    <property type="entry name" value="Vitellinogen_open_b-sht"/>
</dbReference>
<evidence type="ECO:0000256" key="7">
    <source>
        <dbReference type="SAM" id="Coils"/>
    </source>
</evidence>
<feature type="chain" id="PRO_5043130428" evidence="8">
    <location>
        <begin position="18"/>
        <end position="1605"/>
    </location>
</feature>
<reference evidence="13" key="1">
    <citation type="submission" date="2017-02" db="UniProtKB">
        <authorList>
            <consortium name="WormBaseParasite"/>
        </authorList>
    </citation>
    <scope>IDENTIFICATION</scope>
</reference>
<dbReference type="GO" id="GO:0005319">
    <property type="term" value="F:lipid transporter activity"/>
    <property type="evidence" value="ECO:0007669"/>
    <property type="project" value="InterPro"/>
</dbReference>
<dbReference type="GO" id="GO:0045735">
    <property type="term" value="F:nutrient reservoir activity"/>
    <property type="evidence" value="ECO:0007669"/>
    <property type="project" value="UniProtKB-KW"/>
</dbReference>
<dbReference type="SMART" id="SM01169">
    <property type="entry name" value="DUF1943"/>
    <property type="match status" value="1"/>
</dbReference>
<evidence type="ECO:0000313" key="11">
    <source>
        <dbReference type="EMBL" id="VDM64225.1"/>
    </source>
</evidence>
<evidence type="ECO:0000256" key="2">
    <source>
        <dbReference type="ARBA" id="ARBA00022525"/>
    </source>
</evidence>
<dbReference type="InterPro" id="IPR050733">
    <property type="entry name" value="Vitellogenin/Apolipophorin"/>
</dbReference>
<dbReference type="PANTHER" id="PTHR23345">
    <property type="entry name" value="VITELLOGENIN-RELATED"/>
    <property type="match status" value="1"/>
</dbReference>
<feature type="domain" description="VWFD" evidence="10">
    <location>
        <begin position="1310"/>
        <end position="1478"/>
    </location>
</feature>